<reference evidence="10" key="1">
    <citation type="submission" date="2025-08" db="UniProtKB">
        <authorList>
            <consortium name="Ensembl"/>
        </authorList>
    </citation>
    <scope>IDENTIFICATION</scope>
</reference>
<evidence type="ECO:0000256" key="5">
    <source>
        <dbReference type="PIRNR" id="PIRNR001152"/>
    </source>
</evidence>
<dbReference type="CDD" id="cd01099">
    <property type="entry name" value="PAN_AP_HGF"/>
    <property type="match status" value="1"/>
</dbReference>
<dbReference type="InterPro" id="IPR038178">
    <property type="entry name" value="Kringle_sf"/>
</dbReference>
<keyword evidence="5" id="KW-0721">Serine protease homolog</keyword>
<dbReference type="Gene3D" id="3.50.4.10">
    <property type="entry name" value="Hepatocyte Growth Factor"/>
    <property type="match status" value="1"/>
</dbReference>
<keyword evidence="11" id="KW-1185">Reference proteome</keyword>
<dbReference type="Gene3D" id="2.40.10.10">
    <property type="entry name" value="Trypsin-like serine proteases"/>
    <property type="match status" value="2"/>
</dbReference>
<dbReference type="InterPro" id="IPR013806">
    <property type="entry name" value="Kringle-like"/>
</dbReference>
<feature type="disulfide bond" evidence="6">
    <location>
        <begin position="186"/>
        <end position="225"/>
    </location>
</feature>
<dbReference type="Ensembl" id="ENSEBUT00000022627.1">
    <property type="protein sequence ID" value="ENSEBUP00000022051.1"/>
    <property type="gene ID" value="ENSEBUG00000013600.1"/>
</dbReference>
<accession>A0A8C4QY40</accession>
<dbReference type="PANTHER" id="PTHR24261">
    <property type="entry name" value="PLASMINOGEN-RELATED"/>
    <property type="match status" value="1"/>
</dbReference>
<feature type="domain" description="Kringle" evidence="7">
    <location>
        <begin position="257"/>
        <end position="335"/>
    </location>
</feature>
<feature type="disulfide bond" evidence="6">
    <location>
        <begin position="307"/>
        <end position="330"/>
    </location>
</feature>
<dbReference type="PROSITE" id="PS00021">
    <property type="entry name" value="KRINGLE_1"/>
    <property type="match status" value="3"/>
</dbReference>
<feature type="domain" description="Kringle" evidence="7">
    <location>
        <begin position="164"/>
        <end position="242"/>
    </location>
</feature>
<feature type="domain" description="Peptidase S1" evidence="8">
    <location>
        <begin position="454"/>
        <end position="675"/>
    </location>
</feature>
<dbReference type="SMART" id="SM00473">
    <property type="entry name" value="PAN_AP"/>
    <property type="match status" value="1"/>
</dbReference>
<dbReference type="InterPro" id="IPR024174">
    <property type="entry name" value="HGF/MST1"/>
</dbReference>
<feature type="domain" description="Kringle" evidence="7">
    <location>
        <begin position="343"/>
        <end position="422"/>
    </location>
</feature>
<evidence type="ECO:0000313" key="11">
    <source>
        <dbReference type="Proteomes" id="UP000694388"/>
    </source>
</evidence>
<keyword evidence="1 6" id="KW-0420">Kringle</keyword>
<dbReference type="PIRSF" id="PIRSF001152">
    <property type="entry name" value="HGF_MST1"/>
    <property type="match status" value="1"/>
</dbReference>
<evidence type="ECO:0000256" key="1">
    <source>
        <dbReference type="ARBA" id="ARBA00022572"/>
    </source>
</evidence>
<organism evidence="10 11">
    <name type="scientific">Eptatretus burgeri</name>
    <name type="common">Inshore hagfish</name>
    <dbReference type="NCBI Taxonomy" id="7764"/>
    <lineage>
        <taxon>Eukaryota</taxon>
        <taxon>Metazoa</taxon>
        <taxon>Chordata</taxon>
        <taxon>Craniata</taxon>
        <taxon>Vertebrata</taxon>
        <taxon>Cyclostomata</taxon>
        <taxon>Myxini</taxon>
        <taxon>Myxiniformes</taxon>
        <taxon>Myxinidae</taxon>
        <taxon>Eptatretinae</taxon>
        <taxon>Eptatretus</taxon>
    </lineage>
</organism>
<reference evidence="10" key="2">
    <citation type="submission" date="2025-09" db="UniProtKB">
        <authorList>
            <consortium name="Ensembl"/>
        </authorList>
    </citation>
    <scope>IDENTIFICATION</scope>
</reference>
<dbReference type="Gene3D" id="2.40.20.10">
    <property type="entry name" value="Plasminogen Kringle 4"/>
    <property type="match status" value="4"/>
</dbReference>
<dbReference type="Pfam" id="PF00051">
    <property type="entry name" value="Kringle"/>
    <property type="match status" value="4"/>
</dbReference>
<proteinExistence type="inferred from homology"/>
<dbReference type="SUPFAM" id="SSF57414">
    <property type="entry name" value="Hairpin loop containing domain-like"/>
    <property type="match status" value="1"/>
</dbReference>
<name>A0A8C4QY40_EPTBU</name>
<dbReference type="PROSITE" id="PS50240">
    <property type="entry name" value="TRYPSIN_DOM"/>
    <property type="match status" value="1"/>
</dbReference>
<dbReference type="InterPro" id="IPR043504">
    <property type="entry name" value="Peptidase_S1_PA_chymotrypsin"/>
</dbReference>
<dbReference type="GO" id="GO:0006508">
    <property type="term" value="P:proteolysis"/>
    <property type="evidence" value="ECO:0007669"/>
    <property type="project" value="InterPro"/>
</dbReference>
<dbReference type="OMA" id="HITTICL"/>
<dbReference type="PROSITE" id="PS50070">
    <property type="entry name" value="KRINGLE_2"/>
    <property type="match status" value="4"/>
</dbReference>
<keyword evidence="3" id="KW-0677">Repeat</keyword>
<dbReference type="CDD" id="cd00190">
    <property type="entry name" value="Tryp_SPc"/>
    <property type="match status" value="1"/>
</dbReference>
<dbReference type="SMART" id="SM00020">
    <property type="entry name" value="Tryp_SPc"/>
    <property type="match status" value="1"/>
</dbReference>
<feature type="domain" description="Apple" evidence="9">
    <location>
        <begin position="1"/>
        <end position="77"/>
    </location>
</feature>
<keyword evidence="4 6" id="KW-1015">Disulfide bond</keyword>
<dbReference type="Pfam" id="PF00024">
    <property type="entry name" value="PAN_1"/>
    <property type="match status" value="1"/>
</dbReference>
<dbReference type="AlphaFoldDB" id="A0A8C4QY40"/>
<dbReference type="InterPro" id="IPR009003">
    <property type="entry name" value="Peptidase_S1_PA"/>
</dbReference>
<dbReference type="PRINTS" id="PR00018">
    <property type="entry name" value="KRINGLE"/>
</dbReference>
<dbReference type="InterPro" id="IPR050759">
    <property type="entry name" value="Serine_protease_kringle"/>
</dbReference>
<dbReference type="PROSITE" id="PS50948">
    <property type="entry name" value="PAN"/>
    <property type="match status" value="1"/>
</dbReference>
<dbReference type="SUPFAM" id="SSF57440">
    <property type="entry name" value="Kringle-like"/>
    <property type="match status" value="4"/>
</dbReference>
<feature type="domain" description="Kringle" evidence="7">
    <location>
        <begin position="81"/>
        <end position="160"/>
    </location>
</feature>
<comment type="similarity">
    <text evidence="5">Belongs to the peptidase S1 family. Plasminogen subfamily.</text>
</comment>
<evidence type="ECO:0008006" key="12">
    <source>
        <dbReference type="Google" id="ProtNLM"/>
    </source>
</evidence>
<evidence type="ECO:0000259" key="9">
    <source>
        <dbReference type="PROSITE" id="PS50948"/>
    </source>
</evidence>
<evidence type="ECO:0000259" key="8">
    <source>
        <dbReference type="PROSITE" id="PS50240"/>
    </source>
</evidence>
<sequence>MKSEFTALENTAPQAFTQTLNRFSVQHCAQICERNWQCRAFQYNLEAHNCKLLFFNRRSSDAKLVTSRHSTLYEHKDYIRECSVGSGTNYRGEGNRTISDIKCQRWSDNEPHDPRFNPWSFPYADLRENFCRNPDQAPSGPWCYTTDPTKRTEICGIPLCSEEPCVTCNGEDYQGLVDHSETGKPCRRWDSEHPKPFFYRPSQYPNKDLRDNFCRNPNNYIRPWCYVGDDDENWEYCNIAKCQTATSRSLGISGGRDCQEGRGENYRGSVAVTANGIPCQHWGSQSPHSHSFNPEQYSCKGLDENFCRNPDDSTHPWCFTTHPNIRVAMCNIPSCVEEQRVKACYEGDGHDYRGTASHTRNGLQCVEWAGDGMQIHKFNPTLYPEAGLDGPFCRNPDRDPHGTWCFTSDPVMHWDYCTIKPCDRSQFKSEVTAKQNINGIGDTCGRKRSEYRRIVFGKKADSPWTVALFKNGQFQGGGALVDKEWVLTSANTPISCMDKPETLVVRLGMKKVTDPVDETNSEQIPVHRLVCGPPSSKLVLLQLSRQTKLEHITTICLPIPGSHVENGTSCEVTGWGYTEVEGQYGSLLSGAVKIMEHNLCQESSSETITNNMICAYGGKTDYCEKDYGGPLSCLEDGIYTLQGIATVKFSCGNVEQPSHYIRVASFSGWVHKVITLR</sequence>
<dbReference type="Proteomes" id="UP000694388">
    <property type="component" value="Unplaced"/>
</dbReference>
<keyword evidence="2" id="KW-0732">Signal</keyword>
<feature type="disulfide bond" evidence="6">
    <location>
        <begin position="279"/>
        <end position="318"/>
    </location>
</feature>
<evidence type="ECO:0000256" key="2">
    <source>
        <dbReference type="ARBA" id="ARBA00022729"/>
    </source>
</evidence>
<dbReference type="InterPro" id="IPR000001">
    <property type="entry name" value="Kringle"/>
</dbReference>
<dbReference type="SMART" id="SM00130">
    <property type="entry name" value="KR"/>
    <property type="match status" value="4"/>
</dbReference>
<dbReference type="InterPro" id="IPR003609">
    <property type="entry name" value="Pan_app"/>
</dbReference>
<dbReference type="CDD" id="cd00108">
    <property type="entry name" value="KR"/>
    <property type="match status" value="4"/>
</dbReference>
<dbReference type="InterPro" id="IPR018056">
    <property type="entry name" value="Kringle_CS"/>
</dbReference>
<protein>
    <recommendedName>
        <fullName evidence="12">Hepatocyte growth factor</fullName>
    </recommendedName>
</protein>
<dbReference type="InterPro" id="IPR001254">
    <property type="entry name" value="Trypsin_dom"/>
</dbReference>
<dbReference type="GeneTree" id="ENSGT00940000155208"/>
<evidence type="ECO:0000256" key="4">
    <source>
        <dbReference type="ARBA" id="ARBA00023157"/>
    </source>
</evidence>
<evidence type="ECO:0000259" key="7">
    <source>
        <dbReference type="PROSITE" id="PS50070"/>
    </source>
</evidence>
<evidence type="ECO:0000313" key="10">
    <source>
        <dbReference type="Ensembl" id="ENSEBUP00000022051.1"/>
    </source>
</evidence>
<dbReference type="PANTHER" id="PTHR24261:SF12">
    <property type="entry name" value="HEPATOCYTE GROWTH FACTOR-LIKE PROTEIN-RELATED"/>
    <property type="match status" value="1"/>
</dbReference>
<dbReference type="SUPFAM" id="SSF50494">
    <property type="entry name" value="Trypsin-like serine proteases"/>
    <property type="match status" value="1"/>
</dbReference>
<evidence type="ECO:0000256" key="3">
    <source>
        <dbReference type="ARBA" id="ARBA00022737"/>
    </source>
</evidence>
<dbReference type="GO" id="GO:0004252">
    <property type="term" value="F:serine-type endopeptidase activity"/>
    <property type="evidence" value="ECO:0007669"/>
    <property type="project" value="InterPro"/>
</dbReference>
<comment type="caution">
    <text evidence="6">Lacks conserved residue(s) required for the propagation of feature annotation.</text>
</comment>
<feature type="disulfide bond" evidence="6">
    <location>
        <begin position="214"/>
        <end position="237"/>
    </location>
</feature>
<dbReference type="Pfam" id="PF00089">
    <property type="entry name" value="Trypsin"/>
    <property type="match status" value="1"/>
</dbReference>
<feature type="disulfide bond" evidence="6">
    <location>
        <begin position="165"/>
        <end position="242"/>
    </location>
</feature>
<feature type="disulfide bond" evidence="6">
    <location>
        <begin position="258"/>
        <end position="335"/>
    </location>
</feature>
<evidence type="ECO:0000256" key="6">
    <source>
        <dbReference type="PROSITE-ProRule" id="PRU00121"/>
    </source>
</evidence>